<reference evidence="3 5" key="2">
    <citation type="submission" date="2019-09" db="EMBL/GenBank/DDBJ databases">
        <title>A bacterium isolated from glacier soil.</title>
        <authorList>
            <person name="Liu Q."/>
        </authorList>
    </citation>
    <scope>NUCLEOTIDE SEQUENCE [LARGE SCALE GENOMIC DNA]</scope>
    <source>
        <strain evidence="3 5">MDT1-10-3</strain>
    </source>
</reference>
<feature type="domain" description="NodB homology" evidence="2">
    <location>
        <begin position="28"/>
        <end position="246"/>
    </location>
</feature>
<dbReference type="EMBL" id="VKKZ01000019">
    <property type="protein sequence ID" value="KAA6435544.1"/>
    <property type="molecule type" value="Genomic_DNA"/>
</dbReference>
<evidence type="ECO:0000313" key="5">
    <source>
        <dbReference type="Proteomes" id="UP000323866"/>
    </source>
</evidence>
<sequence>MLLKRVFPFFFFLVSLTVVGQDWNKKRSAVVLTYDDALNVHLDQVVPALDSVKLKGTFFLTAAAPAFTKRLLEWKKVAGNQHELANHTLFHPCDGSKPGRNFVTPDYNLATYSVRRMTDEIRMTNATLQALDGKKERTFAYPCGDTHLNGVPYLDGLKAELVAARGVQSELVPIKATNLYTLGSYMINGQTGDELIALVKKAMDTNSMIVFLFHGVGGEHSLNVSLEAHRKLLQFLKKNEKDIWTTTFLEAAKHLKANAPAAKK</sequence>
<dbReference type="InterPro" id="IPR002509">
    <property type="entry name" value="NODB_dom"/>
</dbReference>
<gene>
    <name evidence="4" type="ORF">ACD591_01360</name>
    <name evidence="3" type="ORF">FOE74_06260</name>
</gene>
<dbReference type="CDD" id="cd10967">
    <property type="entry name" value="CE4_GLA_like_6s"/>
    <property type="match status" value="1"/>
</dbReference>
<dbReference type="GO" id="GO:0005975">
    <property type="term" value="P:carbohydrate metabolic process"/>
    <property type="evidence" value="ECO:0007669"/>
    <property type="project" value="InterPro"/>
</dbReference>
<dbReference type="SUPFAM" id="SSF88713">
    <property type="entry name" value="Glycoside hydrolase/deacetylase"/>
    <property type="match status" value="1"/>
</dbReference>
<dbReference type="GO" id="GO:0016810">
    <property type="term" value="F:hydrolase activity, acting on carbon-nitrogen (but not peptide) bonds"/>
    <property type="evidence" value="ECO:0007669"/>
    <property type="project" value="InterPro"/>
</dbReference>
<reference evidence="3 5" key="1">
    <citation type="submission" date="2019-07" db="EMBL/GenBank/DDBJ databases">
        <authorList>
            <person name="Qu J.-H."/>
        </authorList>
    </citation>
    <scope>NUCLEOTIDE SEQUENCE [LARGE SCALE GENOMIC DNA]</scope>
    <source>
        <strain evidence="3 5">MDT1-10-3</strain>
    </source>
</reference>
<dbReference type="EC" id="3.-.-.-" evidence="4"/>
<evidence type="ECO:0000313" key="4">
    <source>
        <dbReference type="EMBL" id="MFA1769920.1"/>
    </source>
</evidence>
<organism evidence="3 5">
    <name type="scientific">Rufibacter glacialis</name>
    <dbReference type="NCBI Taxonomy" id="1259555"/>
    <lineage>
        <taxon>Bacteria</taxon>
        <taxon>Pseudomonadati</taxon>
        <taxon>Bacteroidota</taxon>
        <taxon>Cytophagia</taxon>
        <taxon>Cytophagales</taxon>
        <taxon>Hymenobacteraceae</taxon>
        <taxon>Rufibacter</taxon>
    </lineage>
</organism>
<dbReference type="InterPro" id="IPR051398">
    <property type="entry name" value="Polysacch_Deacetylase"/>
</dbReference>
<dbReference type="Gene3D" id="3.20.20.370">
    <property type="entry name" value="Glycoside hydrolase/deacetylase"/>
    <property type="match status" value="1"/>
</dbReference>
<dbReference type="PANTHER" id="PTHR34216:SF11">
    <property type="entry name" value="CHITOOLIGOSACCHARIDE DEACETYLASE"/>
    <property type="match status" value="1"/>
</dbReference>
<dbReference type="EMBL" id="JBGOGF010000001">
    <property type="protein sequence ID" value="MFA1769920.1"/>
    <property type="molecule type" value="Genomic_DNA"/>
</dbReference>
<dbReference type="Proteomes" id="UP001570846">
    <property type="component" value="Unassembled WGS sequence"/>
</dbReference>
<comment type="caution">
    <text evidence="3">The sequence shown here is derived from an EMBL/GenBank/DDBJ whole genome shotgun (WGS) entry which is preliminary data.</text>
</comment>
<proteinExistence type="predicted"/>
<keyword evidence="1" id="KW-0732">Signal</keyword>
<dbReference type="PROSITE" id="PS51677">
    <property type="entry name" value="NODB"/>
    <property type="match status" value="1"/>
</dbReference>
<dbReference type="RefSeq" id="WP_149097736.1">
    <property type="nucleotide sequence ID" value="NZ_BMMG01000002.1"/>
</dbReference>
<dbReference type="AlphaFoldDB" id="A0A5M8QKN6"/>
<evidence type="ECO:0000259" key="2">
    <source>
        <dbReference type="PROSITE" id="PS51677"/>
    </source>
</evidence>
<keyword evidence="4" id="KW-0378">Hydrolase</keyword>
<evidence type="ECO:0000256" key="1">
    <source>
        <dbReference type="ARBA" id="ARBA00022729"/>
    </source>
</evidence>
<accession>A0A5M8QKN6</accession>
<dbReference type="Proteomes" id="UP000323866">
    <property type="component" value="Unassembled WGS sequence"/>
</dbReference>
<keyword evidence="6" id="KW-1185">Reference proteome</keyword>
<dbReference type="Pfam" id="PF01522">
    <property type="entry name" value="Polysacc_deac_1"/>
    <property type="match status" value="1"/>
</dbReference>
<evidence type="ECO:0000313" key="6">
    <source>
        <dbReference type="Proteomes" id="UP001570846"/>
    </source>
</evidence>
<name>A0A5M8QKN6_9BACT</name>
<evidence type="ECO:0000313" key="3">
    <source>
        <dbReference type="EMBL" id="KAA6435544.1"/>
    </source>
</evidence>
<dbReference type="OrthoDB" id="9806342at2"/>
<protein>
    <submittedName>
        <fullName evidence="3">Polysaccharide deacetylase family protein</fullName>
        <ecNumber evidence="4">3.-.-.-</ecNumber>
    </submittedName>
</protein>
<dbReference type="PANTHER" id="PTHR34216">
    <property type="match status" value="1"/>
</dbReference>
<reference evidence="4 6" key="3">
    <citation type="submission" date="2024-08" db="EMBL/GenBank/DDBJ databases">
        <authorList>
            <person name="Wei W."/>
        </authorList>
    </citation>
    <scope>NUCLEOTIDE SEQUENCE [LARGE SCALE GENOMIC DNA]</scope>
    <source>
        <strain evidence="4 6">XU2</strain>
    </source>
</reference>
<dbReference type="InterPro" id="IPR011330">
    <property type="entry name" value="Glyco_hydro/deAcase_b/a-brl"/>
</dbReference>